<gene>
    <name evidence="2" type="ORF">CHS0354_041703</name>
</gene>
<sequence length="189" mass="21428">MQENTLDVTETPTFPPKAPTRPRHLNACGTGQCPLHPQLPQHRLRHRALPRRQQKANNTQESAQRQEEGAFHCHGNVKFSDKFMDVDGVTQDLTLTASHTSSHRESVLSKDNHSSCPDRKACSSTDIYFMQKKSLLLPETVMQAIFVTRDIFTRDIIICNCLGSTNLAERFDYEVTSLGHHPYWVSAAR</sequence>
<proteinExistence type="predicted"/>
<evidence type="ECO:0000256" key="1">
    <source>
        <dbReference type="SAM" id="MobiDB-lite"/>
    </source>
</evidence>
<feature type="compositionally biased region" description="Polar residues" evidence="1">
    <location>
        <begin position="1"/>
        <end position="12"/>
    </location>
</feature>
<comment type="caution">
    <text evidence="2">The sequence shown here is derived from an EMBL/GenBank/DDBJ whole genome shotgun (WGS) entry which is preliminary data.</text>
</comment>
<dbReference type="AlphaFoldDB" id="A0AAE0T0Z4"/>
<evidence type="ECO:0000313" key="3">
    <source>
        <dbReference type="Proteomes" id="UP001195483"/>
    </source>
</evidence>
<accession>A0AAE0T0Z4</accession>
<feature type="region of interest" description="Disordered" evidence="1">
    <location>
        <begin position="1"/>
        <end position="23"/>
    </location>
</feature>
<dbReference type="Proteomes" id="UP001195483">
    <property type="component" value="Unassembled WGS sequence"/>
</dbReference>
<protein>
    <submittedName>
        <fullName evidence="2">Uncharacterized protein</fullName>
    </submittedName>
</protein>
<dbReference type="EMBL" id="JAEAOA010002350">
    <property type="protein sequence ID" value="KAK3601790.1"/>
    <property type="molecule type" value="Genomic_DNA"/>
</dbReference>
<keyword evidence="3" id="KW-1185">Reference proteome</keyword>
<name>A0AAE0T0Z4_9BIVA</name>
<reference evidence="2" key="3">
    <citation type="submission" date="2023-05" db="EMBL/GenBank/DDBJ databases">
        <authorList>
            <person name="Smith C.H."/>
        </authorList>
    </citation>
    <scope>NUCLEOTIDE SEQUENCE</scope>
    <source>
        <strain evidence="2">CHS0354</strain>
        <tissue evidence="2">Mantle</tissue>
    </source>
</reference>
<evidence type="ECO:0000313" key="2">
    <source>
        <dbReference type="EMBL" id="KAK3601790.1"/>
    </source>
</evidence>
<reference evidence="2" key="2">
    <citation type="journal article" date="2021" name="Genome Biol. Evol.">
        <title>Developing a high-quality reference genome for a parasitic bivalve with doubly uniparental inheritance (Bivalvia: Unionida).</title>
        <authorList>
            <person name="Smith C.H."/>
        </authorList>
    </citation>
    <scope>NUCLEOTIDE SEQUENCE</scope>
    <source>
        <strain evidence="2">CHS0354</strain>
        <tissue evidence="2">Mantle</tissue>
    </source>
</reference>
<organism evidence="2 3">
    <name type="scientific">Potamilus streckersoni</name>
    <dbReference type="NCBI Taxonomy" id="2493646"/>
    <lineage>
        <taxon>Eukaryota</taxon>
        <taxon>Metazoa</taxon>
        <taxon>Spiralia</taxon>
        <taxon>Lophotrochozoa</taxon>
        <taxon>Mollusca</taxon>
        <taxon>Bivalvia</taxon>
        <taxon>Autobranchia</taxon>
        <taxon>Heteroconchia</taxon>
        <taxon>Palaeoheterodonta</taxon>
        <taxon>Unionida</taxon>
        <taxon>Unionoidea</taxon>
        <taxon>Unionidae</taxon>
        <taxon>Ambleminae</taxon>
        <taxon>Lampsilini</taxon>
        <taxon>Potamilus</taxon>
    </lineage>
</organism>
<reference evidence="2" key="1">
    <citation type="journal article" date="2021" name="Genome Biol. Evol.">
        <title>A High-Quality Reference Genome for a Parasitic Bivalve with Doubly Uniparental Inheritance (Bivalvia: Unionida).</title>
        <authorList>
            <person name="Smith C.H."/>
        </authorList>
    </citation>
    <scope>NUCLEOTIDE SEQUENCE</scope>
    <source>
        <strain evidence="2">CHS0354</strain>
    </source>
</reference>